<keyword evidence="3" id="KW-1185">Reference proteome</keyword>
<gene>
    <name evidence="2" type="ORF">HID58_021640</name>
</gene>
<dbReference type="PANTHER" id="PTHR31116">
    <property type="entry name" value="OS04G0501200 PROTEIN"/>
    <property type="match status" value="1"/>
</dbReference>
<dbReference type="Gene3D" id="1.10.340.30">
    <property type="entry name" value="Hypothetical protein, domain 2"/>
    <property type="match status" value="1"/>
</dbReference>
<comment type="caution">
    <text evidence="2">The sequence shown here is derived from an EMBL/GenBank/DDBJ whole genome shotgun (WGS) entry which is preliminary data.</text>
</comment>
<dbReference type="PANTHER" id="PTHR31116:SF22">
    <property type="entry name" value="DNA-3-METHYLADENINE GLYCOSYLASE I"/>
    <property type="match status" value="1"/>
</dbReference>
<protein>
    <recommendedName>
        <fullName evidence="4">Methyladenine glycosylase family protein</fullName>
    </recommendedName>
</protein>
<evidence type="ECO:0008006" key="4">
    <source>
        <dbReference type="Google" id="ProtNLM"/>
    </source>
</evidence>
<evidence type="ECO:0000313" key="3">
    <source>
        <dbReference type="Proteomes" id="UP000824890"/>
    </source>
</evidence>
<keyword evidence="1" id="KW-1133">Transmembrane helix</keyword>
<proteinExistence type="predicted"/>
<name>A0ABQ8CXV3_BRANA</name>
<feature type="transmembrane region" description="Helical" evidence="1">
    <location>
        <begin position="30"/>
        <end position="51"/>
    </location>
</feature>
<keyword evidence="1" id="KW-0812">Transmembrane</keyword>
<dbReference type="SUPFAM" id="SSF48150">
    <property type="entry name" value="DNA-glycosylase"/>
    <property type="match status" value="1"/>
</dbReference>
<dbReference type="Pfam" id="PF03352">
    <property type="entry name" value="Adenine_glyco"/>
    <property type="match status" value="1"/>
</dbReference>
<sequence>MLRQVLVTVTASLMVGNDVPGRLRLNLLRMYSLGSLMFRIFLFASLLIVIVEHGSFKKYMWNFVNNKGPTQSQFRYGRQVPVKTSKADLISKDIVRRGFRSVSPRFIYSFMQAVGLTNDHLMGCFRYQDCCVVD</sequence>
<accession>A0ABQ8CXV3</accession>
<dbReference type="Proteomes" id="UP000824890">
    <property type="component" value="Unassembled WGS sequence"/>
</dbReference>
<evidence type="ECO:0000256" key="1">
    <source>
        <dbReference type="SAM" id="Phobius"/>
    </source>
</evidence>
<keyword evidence="1" id="KW-0472">Membrane</keyword>
<dbReference type="EMBL" id="JAGKQM010000006">
    <property type="protein sequence ID" value="KAH0921622.1"/>
    <property type="molecule type" value="Genomic_DNA"/>
</dbReference>
<organism evidence="2 3">
    <name type="scientific">Brassica napus</name>
    <name type="common">Rape</name>
    <dbReference type="NCBI Taxonomy" id="3708"/>
    <lineage>
        <taxon>Eukaryota</taxon>
        <taxon>Viridiplantae</taxon>
        <taxon>Streptophyta</taxon>
        <taxon>Embryophyta</taxon>
        <taxon>Tracheophyta</taxon>
        <taxon>Spermatophyta</taxon>
        <taxon>Magnoliopsida</taxon>
        <taxon>eudicotyledons</taxon>
        <taxon>Gunneridae</taxon>
        <taxon>Pentapetalae</taxon>
        <taxon>rosids</taxon>
        <taxon>malvids</taxon>
        <taxon>Brassicales</taxon>
        <taxon>Brassicaceae</taxon>
        <taxon>Brassiceae</taxon>
        <taxon>Brassica</taxon>
    </lineage>
</organism>
<dbReference type="InterPro" id="IPR005019">
    <property type="entry name" value="Adenine_glyco"/>
</dbReference>
<dbReference type="InterPro" id="IPR011257">
    <property type="entry name" value="DNA_glycosylase"/>
</dbReference>
<reference evidence="2 3" key="1">
    <citation type="submission" date="2021-05" db="EMBL/GenBank/DDBJ databases">
        <title>Genome Assembly of Synthetic Allotetraploid Brassica napus Reveals Homoeologous Exchanges between Subgenomes.</title>
        <authorList>
            <person name="Davis J.T."/>
        </authorList>
    </citation>
    <scope>NUCLEOTIDE SEQUENCE [LARGE SCALE GENOMIC DNA]</scope>
    <source>
        <strain evidence="3">cv. Da-Ae</strain>
        <tissue evidence="2">Seedling</tissue>
    </source>
</reference>
<evidence type="ECO:0000313" key="2">
    <source>
        <dbReference type="EMBL" id="KAH0921622.1"/>
    </source>
</evidence>